<dbReference type="InterPro" id="IPR016300">
    <property type="entry name" value="ATPase_ArsA/GET3"/>
</dbReference>
<dbReference type="PANTHER" id="PTHR10803">
    <property type="entry name" value="ARSENICAL PUMP-DRIVING ATPASE ARSENITE-TRANSLOCATING ATPASE"/>
    <property type="match status" value="1"/>
</dbReference>
<keyword evidence="2" id="KW-0547">Nucleotide-binding</keyword>
<protein>
    <recommendedName>
        <fullName evidence="8">arsenite-transporting ATPase</fullName>
        <ecNumber evidence="8">7.3.2.7</ecNumber>
    </recommendedName>
</protein>
<evidence type="ECO:0000256" key="8">
    <source>
        <dbReference type="ARBA" id="ARBA00066752"/>
    </source>
</evidence>
<dbReference type="FunFam" id="3.40.50.300:FF:001801">
    <property type="entry name" value="Putative arsenical pump-driving ATPase"/>
    <property type="match status" value="1"/>
</dbReference>
<dbReference type="KEGG" id="pfer:IRI77_31435"/>
<keyword evidence="3" id="KW-0067">ATP-binding</keyword>
<dbReference type="InterPro" id="IPR027417">
    <property type="entry name" value="P-loop_NTPase"/>
</dbReference>
<dbReference type="Pfam" id="PF02374">
    <property type="entry name" value="ArsA_ATPase"/>
    <property type="match status" value="1"/>
</dbReference>
<dbReference type="Gene3D" id="3.40.50.300">
    <property type="entry name" value="P-loop containing nucleotide triphosphate hydrolases"/>
    <property type="match status" value="1"/>
</dbReference>
<evidence type="ECO:0000313" key="12">
    <source>
        <dbReference type="Proteomes" id="UP000593892"/>
    </source>
</evidence>
<dbReference type="InterPro" id="IPR008978">
    <property type="entry name" value="HSP20-like_chaperone"/>
</dbReference>
<evidence type="ECO:0000259" key="10">
    <source>
        <dbReference type="Pfam" id="PF17886"/>
    </source>
</evidence>
<comment type="function">
    <text evidence="7">Anion-transporting ATPase. Catalyzes the extrusion of arsenite.</text>
</comment>
<evidence type="ECO:0000256" key="3">
    <source>
        <dbReference type="ARBA" id="ARBA00022840"/>
    </source>
</evidence>
<evidence type="ECO:0000259" key="9">
    <source>
        <dbReference type="Pfam" id="PF02374"/>
    </source>
</evidence>
<reference evidence="11 12" key="1">
    <citation type="submission" date="2020-10" db="EMBL/GenBank/DDBJ databases">
        <title>Complete genome sequence of Paludibaculum fermentans P105T, a facultatively anaerobic acidobacterium capable of dissimilatory Fe(III) reduction.</title>
        <authorList>
            <person name="Dedysh S.N."/>
            <person name="Beletsky A.V."/>
            <person name="Kulichevskaya I.S."/>
            <person name="Mardanov A.V."/>
            <person name="Ravin N.V."/>
        </authorList>
    </citation>
    <scope>NUCLEOTIDE SEQUENCE [LARGE SCALE GENOMIC DNA]</scope>
    <source>
        <strain evidence="11 12">P105</strain>
    </source>
</reference>
<dbReference type="PANTHER" id="PTHR10803:SF3">
    <property type="entry name" value="ATPASE GET3"/>
    <property type="match status" value="1"/>
</dbReference>
<dbReference type="SUPFAM" id="SSF49764">
    <property type="entry name" value="HSP20-like chaperones"/>
    <property type="match status" value="1"/>
</dbReference>
<dbReference type="Pfam" id="PF17886">
    <property type="entry name" value="ArsA_HSP20"/>
    <property type="match status" value="1"/>
</dbReference>
<accession>A0A7S7NP64</accession>
<dbReference type="AlphaFoldDB" id="A0A7S7NP64"/>
<dbReference type="RefSeq" id="WP_194448905.1">
    <property type="nucleotide sequence ID" value="NZ_CP063849.1"/>
</dbReference>
<evidence type="ECO:0000256" key="6">
    <source>
        <dbReference type="ARBA" id="ARBA00052296"/>
    </source>
</evidence>
<evidence type="ECO:0000313" key="11">
    <source>
        <dbReference type="EMBL" id="QOY87236.1"/>
    </source>
</evidence>
<evidence type="ECO:0000256" key="7">
    <source>
        <dbReference type="ARBA" id="ARBA00059736"/>
    </source>
</evidence>
<dbReference type="SUPFAM" id="SSF52540">
    <property type="entry name" value="P-loop containing nucleoside triphosphate hydrolases"/>
    <property type="match status" value="1"/>
</dbReference>
<feature type="domain" description="ArsA HSP20-like" evidence="10">
    <location>
        <begin position="331"/>
        <end position="392"/>
    </location>
</feature>
<gene>
    <name evidence="11" type="ORF">IRI77_31435</name>
</gene>
<dbReference type="CDD" id="cd02035">
    <property type="entry name" value="ArsA"/>
    <property type="match status" value="1"/>
</dbReference>
<dbReference type="InterPro" id="IPR040612">
    <property type="entry name" value="ArsA_HSP20-like"/>
</dbReference>
<dbReference type="Gene3D" id="2.60.40.790">
    <property type="match status" value="1"/>
</dbReference>
<comment type="similarity">
    <text evidence="1">Belongs to the arsA ATPase family.</text>
</comment>
<dbReference type="EMBL" id="CP063849">
    <property type="protein sequence ID" value="QOY87236.1"/>
    <property type="molecule type" value="Genomic_DNA"/>
</dbReference>
<feature type="domain" description="ArsA/GET3 Anion-transporting ATPase-like" evidence="9">
    <location>
        <begin position="1"/>
        <end position="309"/>
    </location>
</feature>
<sequence>MRILLYSGKGGVGKTSVAAATGVRLAELGYRTLVMSVDPAHSLADSFDLESGLFQAKTSEPLEIAPNLSIHEVNIQKEIKRHWAEIAGYITGVLRTSGLNDVEAEEMAIFPGMEELSAMMYVNQYRRESRYDVVVLDCAPTAESLRFVSMPTTLDWYMKHIFPLQRGILRAVRPLANRVSPVELPPDSYFANVKELFNKIEGIDTLMEDPNITSVRLVTNVEKMVIRETQRAFVYFSLHGLTVDQVIVNRVLPDTITDAYFLEWRASQQHFLGEVVTYFAPVPVSQVPLFPHEVLGLPRITELARVLYDGQADPAAVTRTERPYDFTKHEGYYQVHLRVPFTEKGEVGLFKKGDELVVEIGTIRRHIGLPASMMALTPVRAKLDGGILSVRMEERP</sequence>
<dbReference type="GO" id="GO:0016887">
    <property type="term" value="F:ATP hydrolysis activity"/>
    <property type="evidence" value="ECO:0007669"/>
    <property type="project" value="InterPro"/>
</dbReference>
<organism evidence="11 12">
    <name type="scientific">Paludibaculum fermentans</name>
    <dbReference type="NCBI Taxonomy" id="1473598"/>
    <lineage>
        <taxon>Bacteria</taxon>
        <taxon>Pseudomonadati</taxon>
        <taxon>Acidobacteriota</taxon>
        <taxon>Terriglobia</taxon>
        <taxon>Bryobacterales</taxon>
        <taxon>Bryobacteraceae</taxon>
        <taxon>Paludibaculum</taxon>
    </lineage>
</organism>
<keyword evidence="5" id="KW-1278">Translocase</keyword>
<evidence type="ECO:0000256" key="2">
    <source>
        <dbReference type="ARBA" id="ARBA00022741"/>
    </source>
</evidence>
<dbReference type="EC" id="7.3.2.7" evidence="8"/>
<dbReference type="Proteomes" id="UP000593892">
    <property type="component" value="Chromosome"/>
</dbReference>
<comment type="catalytic activity">
    <reaction evidence="6">
        <text>arsenite(in) + ATP + H2O = arsenite(out) + ADP + phosphate + H(+)</text>
        <dbReference type="Rhea" id="RHEA:11348"/>
        <dbReference type="ChEBI" id="CHEBI:15377"/>
        <dbReference type="ChEBI" id="CHEBI:15378"/>
        <dbReference type="ChEBI" id="CHEBI:29242"/>
        <dbReference type="ChEBI" id="CHEBI:30616"/>
        <dbReference type="ChEBI" id="CHEBI:43474"/>
        <dbReference type="ChEBI" id="CHEBI:456216"/>
        <dbReference type="EC" id="7.3.2.7"/>
    </reaction>
</comment>
<proteinExistence type="inferred from homology"/>
<dbReference type="InterPro" id="IPR025723">
    <property type="entry name" value="ArsA/GET3_ATPase-like"/>
</dbReference>
<keyword evidence="12" id="KW-1185">Reference proteome</keyword>
<name>A0A7S7NP64_PALFE</name>
<keyword evidence="4" id="KW-0059">Arsenical resistance</keyword>
<dbReference type="GO" id="GO:0005524">
    <property type="term" value="F:ATP binding"/>
    <property type="evidence" value="ECO:0007669"/>
    <property type="project" value="UniProtKB-KW"/>
</dbReference>
<evidence type="ECO:0000256" key="5">
    <source>
        <dbReference type="ARBA" id="ARBA00022967"/>
    </source>
</evidence>
<evidence type="ECO:0000256" key="4">
    <source>
        <dbReference type="ARBA" id="ARBA00022849"/>
    </source>
</evidence>
<dbReference type="NCBIfam" id="TIGR00345">
    <property type="entry name" value="GET3_arsA_TRC40"/>
    <property type="match status" value="1"/>
</dbReference>
<evidence type="ECO:0000256" key="1">
    <source>
        <dbReference type="ARBA" id="ARBA00011040"/>
    </source>
</evidence>
<dbReference type="GO" id="GO:0015446">
    <property type="term" value="F:ATPase-coupled arsenite transmembrane transporter activity"/>
    <property type="evidence" value="ECO:0007669"/>
    <property type="project" value="UniProtKB-EC"/>
</dbReference>